<proteinExistence type="predicted"/>
<feature type="domain" description="Guanylate-binding protein/Atlastin C-terminal" evidence="1">
    <location>
        <begin position="36"/>
        <end position="65"/>
    </location>
</feature>
<sequence length="71" mass="8199">MYQDWVQLCLKGPRKHSRSKVNFGVQTGSRIHQLSGLENLVLTYINTINSGDLPFMENKVLALPRQRMQLQ</sequence>
<gene>
    <name evidence="2" type="ORF">MONAX_5E007826</name>
</gene>
<dbReference type="Gene3D" id="1.20.1000.10">
    <property type="entry name" value="Guanylate-binding protein, C-terminal domain"/>
    <property type="match status" value="1"/>
</dbReference>
<accession>A0A5E4CZ26</accession>
<evidence type="ECO:0000313" key="3">
    <source>
        <dbReference type="Proteomes" id="UP000335636"/>
    </source>
</evidence>
<dbReference type="EMBL" id="CABDUW010002493">
    <property type="protein sequence ID" value="VTJ87056.1"/>
    <property type="molecule type" value="Genomic_DNA"/>
</dbReference>
<comment type="caution">
    <text evidence="2">The sequence shown here is derived from an EMBL/GenBank/DDBJ whole genome shotgun (WGS) entry which is preliminary data.</text>
</comment>
<reference evidence="2" key="1">
    <citation type="submission" date="2019-04" db="EMBL/GenBank/DDBJ databases">
        <authorList>
            <person name="Alioto T."/>
            <person name="Alioto T."/>
        </authorList>
    </citation>
    <scope>NUCLEOTIDE SEQUENCE [LARGE SCALE GENOMIC DNA]</scope>
</reference>
<evidence type="ECO:0000259" key="1">
    <source>
        <dbReference type="Pfam" id="PF02841"/>
    </source>
</evidence>
<dbReference type="Proteomes" id="UP000335636">
    <property type="component" value="Unassembled WGS sequence"/>
</dbReference>
<evidence type="ECO:0000313" key="2">
    <source>
        <dbReference type="EMBL" id="VTJ87056.1"/>
    </source>
</evidence>
<dbReference type="GO" id="GO:0003924">
    <property type="term" value="F:GTPase activity"/>
    <property type="evidence" value="ECO:0007669"/>
    <property type="project" value="InterPro"/>
</dbReference>
<dbReference type="GO" id="GO:0005525">
    <property type="term" value="F:GTP binding"/>
    <property type="evidence" value="ECO:0007669"/>
    <property type="project" value="InterPro"/>
</dbReference>
<dbReference type="InterPro" id="IPR036543">
    <property type="entry name" value="Guanylate-bd_C_sf"/>
</dbReference>
<dbReference type="AlphaFoldDB" id="A0A5E4CZ26"/>
<protein>
    <recommendedName>
        <fullName evidence="1">Guanylate-binding protein/Atlastin C-terminal domain-containing protein</fullName>
    </recommendedName>
</protein>
<dbReference type="Pfam" id="PF02841">
    <property type="entry name" value="GBP_C"/>
    <property type="match status" value="1"/>
</dbReference>
<dbReference type="SUPFAM" id="SSF48340">
    <property type="entry name" value="Interferon-induced guanylate-binding protein 1 (GBP1), C-terminal domain"/>
    <property type="match status" value="1"/>
</dbReference>
<dbReference type="InterPro" id="IPR003191">
    <property type="entry name" value="Guanylate-bd/ATL_C"/>
</dbReference>
<organism evidence="2 3">
    <name type="scientific">Marmota monax</name>
    <name type="common">Woodchuck</name>
    <dbReference type="NCBI Taxonomy" id="9995"/>
    <lineage>
        <taxon>Eukaryota</taxon>
        <taxon>Metazoa</taxon>
        <taxon>Chordata</taxon>
        <taxon>Craniata</taxon>
        <taxon>Vertebrata</taxon>
        <taxon>Euteleostomi</taxon>
        <taxon>Mammalia</taxon>
        <taxon>Eutheria</taxon>
        <taxon>Euarchontoglires</taxon>
        <taxon>Glires</taxon>
        <taxon>Rodentia</taxon>
        <taxon>Sciuromorpha</taxon>
        <taxon>Sciuridae</taxon>
        <taxon>Xerinae</taxon>
        <taxon>Marmotini</taxon>
        <taxon>Marmota</taxon>
    </lineage>
</organism>
<keyword evidence="3" id="KW-1185">Reference proteome</keyword>
<name>A0A5E4CZ26_MARMO</name>